<dbReference type="AlphaFoldDB" id="A0A182V6Q7"/>
<evidence type="ECO:0000313" key="3">
    <source>
        <dbReference type="Proteomes" id="UP000075903"/>
    </source>
</evidence>
<dbReference type="VEuPathDB" id="VectorBase:AMEM009784"/>
<name>A0A182V6Q7_ANOME</name>
<feature type="region of interest" description="Disordered" evidence="1">
    <location>
        <begin position="25"/>
        <end position="51"/>
    </location>
</feature>
<accession>A0A182V6Q7</accession>
<keyword evidence="3" id="KW-1185">Reference proteome</keyword>
<evidence type="ECO:0000256" key="1">
    <source>
        <dbReference type="SAM" id="MobiDB-lite"/>
    </source>
</evidence>
<reference evidence="2" key="1">
    <citation type="submission" date="2020-05" db="UniProtKB">
        <authorList>
            <consortium name="EnsemblMetazoa"/>
        </authorList>
    </citation>
    <scope>IDENTIFICATION</scope>
    <source>
        <strain evidence="2">MAF</strain>
    </source>
</reference>
<proteinExistence type="predicted"/>
<dbReference type="Proteomes" id="UP000075903">
    <property type="component" value="Unassembled WGS sequence"/>
</dbReference>
<organism evidence="2 3">
    <name type="scientific">Anopheles merus</name>
    <name type="common">Mosquito</name>
    <dbReference type="NCBI Taxonomy" id="30066"/>
    <lineage>
        <taxon>Eukaryota</taxon>
        <taxon>Metazoa</taxon>
        <taxon>Ecdysozoa</taxon>
        <taxon>Arthropoda</taxon>
        <taxon>Hexapoda</taxon>
        <taxon>Insecta</taxon>
        <taxon>Pterygota</taxon>
        <taxon>Neoptera</taxon>
        <taxon>Endopterygota</taxon>
        <taxon>Diptera</taxon>
        <taxon>Nematocera</taxon>
        <taxon>Culicoidea</taxon>
        <taxon>Culicidae</taxon>
        <taxon>Anophelinae</taxon>
        <taxon>Anopheles</taxon>
    </lineage>
</organism>
<dbReference type="EnsemblMetazoa" id="AMEM009784-RA">
    <property type="protein sequence ID" value="AMEM009784-PA"/>
    <property type="gene ID" value="AMEM009784"/>
</dbReference>
<protein>
    <submittedName>
        <fullName evidence="2">Uncharacterized protein</fullName>
    </submittedName>
</protein>
<sequence length="121" mass="13274">MSPKSFNDLDPAAPNVLNVTVSAAHERRRRQNLSATGSDPRKRNRANELTLTGGRVRARDTRVASSLELFNAIRLRGRLNLLQCDLDFFEPCGAGDAAECLPLLLLLLAETANRYASLLAI</sequence>
<evidence type="ECO:0000313" key="2">
    <source>
        <dbReference type="EnsemblMetazoa" id="AMEM009784-PA"/>
    </source>
</evidence>